<dbReference type="InterPro" id="IPR032508">
    <property type="entry name" value="FecR_C"/>
</dbReference>
<dbReference type="RefSeq" id="WP_119986578.1">
    <property type="nucleotide sequence ID" value="NZ_CP032489.1"/>
</dbReference>
<dbReference type="GO" id="GO:0016989">
    <property type="term" value="F:sigma factor antagonist activity"/>
    <property type="evidence" value="ECO:0007669"/>
    <property type="project" value="TreeGrafter"/>
</dbReference>
<dbReference type="PANTHER" id="PTHR30273">
    <property type="entry name" value="PERIPLASMIC SIGNAL SENSOR AND SIGMA FACTOR ACTIVATOR FECR-RELATED"/>
    <property type="match status" value="1"/>
</dbReference>
<dbReference type="InterPro" id="IPR006860">
    <property type="entry name" value="FecR"/>
</dbReference>
<keyword evidence="1" id="KW-1133">Transmembrane helix</keyword>
<dbReference type="Gene3D" id="2.60.120.1440">
    <property type="match status" value="1"/>
</dbReference>
<feature type="transmembrane region" description="Helical" evidence="1">
    <location>
        <begin position="90"/>
        <end position="108"/>
    </location>
</feature>
<keyword evidence="1" id="KW-0472">Membrane</keyword>
<name>A0A386HPD6_9BACT</name>
<dbReference type="EMBL" id="CP032489">
    <property type="protein sequence ID" value="AYD47446.1"/>
    <property type="molecule type" value="Genomic_DNA"/>
</dbReference>
<evidence type="ECO:0000313" key="5">
    <source>
        <dbReference type="Proteomes" id="UP000266118"/>
    </source>
</evidence>
<dbReference type="AlphaFoldDB" id="A0A386HPD6"/>
<dbReference type="OrthoDB" id="1523735at2"/>
<dbReference type="Gene3D" id="3.55.50.30">
    <property type="match status" value="1"/>
</dbReference>
<dbReference type="PANTHER" id="PTHR30273:SF2">
    <property type="entry name" value="PROTEIN FECR"/>
    <property type="match status" value="1"/>
</dbReference>
<keyword evidence="1" id="KW-0812">Transmembrane</keyword>
<evidence type="ECO:0000259" key="3">
    <source>
        <dbReference type="Pfam" id="PF16344"/>
    </source>
</evidence>
<evidence type="ECO:0000256" key="1">
    <source>
        <dbReference type="SAM" id="Phobius"/>
    </source>
</evidence>
<evidence type="ECO:0000259" key="2">
    <source>
        <dbReference type="Pfam" id="PF04773"/>
    </source>
</evidence>
<sequence>MQCLLELEELVVSDSFRNYCFKSNEVDIHLWEEYLILYPSEKEKIEEARKIVMGLHIMLRQGAQHKKEEKNKEVKAKYFSLFSNSPINKILLSIASIAAIFVFLFFLNKTFNNSFHEKKVLNPITAKVEATGNLIYSTGYGEKKIIKLPDNSIFHLNSGSTLTVDKGYGKSNRNVYLKGEALFDVSHNASLPFIVHTGNYEVKVLGTLFNVKNYPGDKVSETSLLRGRVEITMKDGAKNTKIVLIPNQKAVIDNIMDSLLVKGNRRDMLYKSVSLHPLSHNGNDNTVIETAWAQNKLEIINESFGEMKDKLERWYDVNINFKDTVVTKYSFSAIFEKENIQAALKALQEAYHFNYSINGNEVIISK</sequence>
<gene>
    <name evidence="4" type="ORF">D6B99_07405</name>
</gene>
<dbReference type="Pfam" id="PF04773">
    <property type="entry name" value="FecR"/>
    <property type="match status" value="1"/>
</dbReference>
<feature type="domain" description="FecR protein" evidence="2">
    <location>
        <begin position="136"/>
        <end position="230"/>
    </location>
</feature>
<accession>A0A386HPD6</accession>
<protein>
    <submittedName>
        <fullName evidence="4">FecR family protein</fullName>
    </submittedName>
</protein>
<dbReference type="KEGG" id="ark:D6B99_07405"/>
<evidence type="ECO:0000313" key="4">
    <source>
        <dbReference type="EMBL" id="AYD47446.1"/>
    </source>
</evidence>
<dbReference type="InterPro" id="IPR012373">
    <property type="entry name" value="Ferrdict_sens_TM"/>
</dbReference>
<proteinExistence type="predicted"/>
<reference evidence="4 5" key="1">
    <citation type="submission" date="2018-09" db="EMBL/GenBank/DDBJ databases">
        <title>Arachidicoccus sp. nov., a bacterium isolated from soil.</title>
        <authorList>
            <person name="Weon H.-Y."/>
            <person name="Kwon S.-W."/>
            <person name="Lee S.A."/>
        </authorList>
    </citation>
    <scope>NUCLEOTIDE SEQUENCE [LARGE SCALE GENOMIC DNA]</scope>
    <source>
        <strain evidence="4 5">KIS59-12</strain>
    </source>
</reference>
<dbReference type="Pfam" id="PF16344">
    <property type="entry name" value="FecR_C"/>
    <property type="match status" value="1"/>
</dbReference>
<dbReference type="Proteomes" id="UP000266118">
    <property type="component" value="Chromosome"/>
</dbReference>
<feature type="domain" description="Protein FecR C-terminal" evidence="3">
    <location>
        <begin position="301"/>
        <end position="364"/>
    </location>
</feature>
<keyword evidence="5" id="KW-1185">Reference proteome</keyword>
<organism evidence="4 5">
    <name type="scientific">Arachidicoccus soli</name>
    <dbReference type="NCBI Taxonomy" id="2341117"/>
    <lineage>
        <taxon>Bacteria</taxon>
        <taxon>Pseudomonadati</taxon>
        <taxon>Bacteroidota</taxon>
        <taxon>Chitinophagia</taxon>
        <taxon>Chitinophagales</taxon>
        <taxon>Chitinophagaceae</taxon>
        <taxon>Arachidicoccus</taxon>
    </lineage>
</organism>